<keyword evidence="2" id="KW-1185">Reference proteome</keyword>
<dbReference type="EMBL" id="FAOZ01000002">
    <property type="protein sequence ID" value="CUU54210.1"/>
    <property type="molecule type" value="Genomic_DNA"/>
</dbReference>
<name>A0A0S4QGH6_9ACTN</name>
<dbReference type="Proteomes" id="UP000198802">
    <property type="component" value="Unassembled WGS sequence"/>
</dbReference>
<protein>
    <submittedName>
        <fullName evidence="1">Uncharacterized protein</fullName>
    </submittedName>
</protein>
<proteinExistence type="predicted"/>
<evidence type="ECO:0000313" key="2">
    <source>
        <dbReference type="Proteomes" id="UP000198802"/>
    </source>
</evidence>
<sequence length="44" mass="4732">MAIVPVRACSASSRVVIRKPLSTQNMSTATLLARIAPMCPARMM</sequence>
<dbReference type="AlphaFoldDB" id="A0A0S4QGH6"/>
<accession>A0A0S4QGH6</accession>
<reference evidence="2" key="1">
    <citation type="submission" date="2015-11" db="EMBL/GenBank/DDBJ databases">
        <authorList>
            <person name="Varghese N."/>
        </authorList>
    </citation>
    <scope>NUCLEOTIDE SEQUENCE [LARGE SCALE GENOMIC DNA]</scope>
    <source>
        <strain evidence="2">DSM 45899</strain>
    </source>
</reference>
<organism evidence="1 2">
    <name type="scientific">Parafrankia irregularis</name>
    <dbReference type="NCBI Taxonomy" id="795642"/>
    <lineage>
        <taxon>Bacteria</taxon>
        <taxon>Bacillati</taxon>
        <taxon>Actinomycetota</taxon>
        <taxon>Actinomycetes</taxon>
        <taxon>Frankiales</taxon>
        <taxon>Frankiaceae</taxon>
        <taxon>Parafrankia</taxon>
    </lineage>
</organism>
<gene>
    <name evidence="1" type="ORF">Ga0074812_102216</name>
</gene>
<evidence type="ECO:0000313" key="1">
    <source>
        <dbReference type="EMBL" id="CUU54210.1"/>
    </source>
</evidence>